<proteinExistence type="predicted"/>
<dbReference type="Proteomes" id="UP000078572">
    <property type="component" value="Chromosome 1"/>
</dbReference>
<accession>A0A191ZY33</accession>
<sequence>MLPVSVIFLLLFRLDFLLFLVILIKIKIKRGESGFIAWIAFIVFLLLANDFIEISINIGMVFHHTDFKNIVTKSTDIGVKFFNKKLDDI</sequence>
<reference evidence="3" key="1">
    <citation type="submission" date="2016-06" db="EMBL/GenBank/DDBJ databases">
        <authorList>
            <person name="Xu Y."/>
            <person name="Nagy A."/>
            <person name="Yan X."/>
            <person name="Kim S.W."/>
            <person name="Haley B."/>
            <person name="Liu N.T."/>
            <person name="Nou X."/>
        </authorList>
    </citation>
    <scope>NUCLEOTIDE SEQUENCE [LARGE SCALE GENOMIC DNA]</scope>
    <source>
        <strain evidence="3">ATCC 49129</strain>
    </source>
</reference>
<evidence type="ECO:0000313" key="3">
    <source>
        <dbReference type="Proteomes" id="UP000078572"/>
    </source>
</evidence>
<keyword evidence="1" id="KW-0472">Membrane</keyword>
<evidence type="ECO:0000313" key="2">
    <source>
        <dbReference type="EMBL" id="ANJ73090.1"/>
    </source>
</evidence>
<dbReference type="AlphaFoldDB" id="A0A191ZY33"/>
<keyword evidence="3" id="KW-1185">Reference proteome</keyword>
<gene>
    <name evidence="2" type="ORF">A9Y76_11680</name>
</gene>
<feature type="transmembrane region" description="Helical" evidence="1">
    <location>
        <begin position="36"/>
        <end position="62"/>
    </location>
</feature>
<name>A0A191ZY33_9RALS</name>
<evidence type="ECO:0000256" key="1">
    <source>
        <dbReference type="SAM" id="Phobius"/>
    </source>
</evidence>
<organism evidence="2 3">
    <name type="scientific">Ralstonia insidiosa</name>
    <dbReference type="NCBI Taxonomy" id="190721"/>
    <lineage>
        <taxon>Bacteria</taxon>
        <taxon>Pseudomonadati</taxon>
        <taxon>Pseudomonadota</taxon>
        <taxon>Betaproteobacteria</taxon>
        <taxon>Burkholderiales</taxon>
        <taxon>Burkholderiaceae</taxon>
        <taxon>Ralstonia</taxon>
    </lineage>
</organism>
<protein>
    <submittedName>
        <fullName evidence="2">Uncharacterized protein</fullName>
    </submittedName>
</protein>
<feature type="transmembrane region" description="Helical" evidence="1">
    <location>
        <begin position="6"/>
        <end position="24"/>
    </location>
</feature>
<keyword evidence="1" id="KW-1133">Transmembrane helix</keyword>
<keyword evidence="1" id="KW-0812">Transmembrane</keyword>
<dbReference type="EMBL" id="CP016022">
    <property type="protein sequence ID" value="ANJ73090.1"/>
    <property type="molecule type" value="Genomic_DNA"/>
</dbReference>